<organism evidence="2 3">
    <name type="scientific">Pseudomonas tolaasii</name>
    <dbReference type="NCBI Taxonomy" id="29442"/>
    <lineage>
        <taxon>Bacteria</taxon>
        <taxon>Pseudomonadati</taxon>
        <taxon>Pseudomonadota</taxon>
        <taxon>Gammaproteobacteria</taxon>
        <taxon>Pseudomonadales</taxon>
        <taxon>Pseudomonadaceae</taxon>
        <taxon>Pseudomonas</taxon>
    </lineage>
</organism>
<dbReference type="AlphaFoldDB" id="A0A7Y8AT50"/>
<keyword evidence="1" id="KW-1133">Transmembrane helix</keyword>
<keyword evidence="1" id="KW-0812">Transmembrane</keyword>
<evidence type="ECO:0000313" key="3">
    <source>
        <dbReference type="Proteomes" id="UP000549134"/>
    </source>
</evidence>
<evidence type="ECO:0000313" key="2">
    <source>
        <dbReference type="EMBL" id="NWD39294.1"/>
    </source>
</evidence>
<protein>
    <submittedName>
        <fullName evidence="2">Uncharacterized protein</fullName>
    </submittedName>
</protein>
<feature type="transmembrane region" description="Helical" evidence="1">
    <location>
        <begin position="92"/>
        <end position="110"/>
    </location>
</feature>
<feature type="transmembrane region" description="Helical" evidence="1">
    <location>
        <begin position="116"/>
        <end position="135"/>
    </location>
</feature>
<reference evidence="2 3" key="1">
    <citation type="submission" date="2020-04" db="EMBL/GenBank/DDBJ databases">
        <title>Molecular characterization of pseudomonads from Agaricus bisporus reveal novel blotch 2 pathogens in Western Europe.</title>
        <authorList>
            <person name="Taparia T."/>
            <person name="Krijger M."/>
            <person name="Haynes E."/>
            <person name="Elpinstone J.G."/>
            <person name="Noble R."/>
            <person name="Van Der Wolf J."/>
        </authorList>
    </citation>
    <scope>NUCLEOTIDE SEQUENCE [LARGE SCALE GENOMIC DNA]</scope>
    <source>
        <strain evidence="2 3">IPO3746</strain>
    </source>
</reference>
<dbReference type="RefSeq" id="WP_016971894.1">
    <property type="nucleotide sequence ID" value="NZ_CP020369.1"/>
</dbReference>
<proteinExistence type="predicted"/>
<dbReference type="Proteomes" id="UP000549134">
    <property type="component" value="Unassembled WGS sequence"/>
</dbReference>
<evidence type="ECO:0000256" key="1">
    <source>
        <dbReference type="SAM" id="Phobius"/>
    </source>
</evidence>
<name>A0A7Y8AT50_PSETO</name>
<dbReference type="EMBL" id="JACAQK010000021">
    <property type="protein sequence ID" value="NWD39294.1"/>
    <property type="molecule type" value="Genomic_DNA"/>
</dbReference>
<feature type="transmembrane region" description="Helical" evidence="1">
    <location>
        <begin position="35"/>
        <end position="55"/>
    </location>
</feature>
<sequence>MSNRSKIKNHYYSTAFIEEPWPLLRRYMPVIAGDLLTGCGSIALTAILAMLTYLSGYTVDIVSKAVFGGIMVLGGMFALAKAEVLYGRIQWVWINVSIYLTCLVVSLPAIAYRPNLYLYASALLSPLIGLLILNSNRCREMRHKMVEIRRKRQDIIAGLKKQGRWKWW</sequence>
<feature type="transmembrane region" description="Helical" evidence="1">
    <location>
        <begin position="61"/>
        <end position="80"/>
    </location>
</feature>
<gene>
    <name evidence="2" type="ORF">HX787_25890</name>
</gene>
<accession>A0A7Y8AT50</accession>
<dbReference type="GeneID" id="55848634"/>
<keyword evidence="1" id="KW-0472">Membrane</keyword>
<comment type="caution">
    <text evidence="2">The sequence shown here is derived from an EMBL/GenBank/DDBJ whole genome shotgun (WGS) entry which is preliminary data.</text>
</comment>